<keyword evidence="4" id="KW-0808">Transferase</keyword>
<feature type="transmembrane region" description="Helical" evidence="13">
    <location>
        <begin position="182"/>
        <end position="201"/>
    </location>
</feature>
<proteinExistence type="inferred from homology"/>
<name>A0A8J5R1L0_9HYME</name>
<keyword evidence="7" id="KW-0175">Coiled coil</keyword>
<feature type="transmembrane region" description="Helical" evidence="13">
    <location>
        <begin position="213"/>
        <end position="239"/>
    </location>
</feature>
<sequence>MENCDENIFVESEKLQHSLLACCKFQRETKRKSIMRFIFKTVLLVIQTGGVVLILLLSEIDNETCWILPCILLLCSLRWWPNYVTGKSDIGFIRYLNSVKERLKLCRGYEQGITAILRISTFFSASILIVYYKNININKYLSCFPGRIKYNIILSSSFNNGSDFPQNNITEETAAFITVDSSMLLVVLFSHALSSFVLYSAGKFAVKTLMQRFGFALPLSLVTSVSFIVMIIVCILRENNPCAFHGLIGDYLFFTSPKINVMAASFLQWQCLLWLLILLSQVWTTVHIWTSYCERLATTHRIFALPFYDSLIIDQSLMLNRRKDNFHKHKKSNKDDHEHNRHDSENNLNTSRWVSPNDQVTKIYACATMWHETEEEMMQFIGSILRLDICQSAMSFTQARYDVQIDDYFELECHIFFDDAFQCMYGCEGICTHDENETHVNDYVKSLMKVIKISVEMLGVCANPPIKYPAPYGGRFEWTLPGKTRLIVHLKDKNKIRHRKRWSQVMYMYYLLGYGIIDRPISINRKAVIAENTYILTLDGDIDFQPNAVKVLLHLMKRDKNLGAACGRIHPIGTGPMVWFQKFEYAIGHWLQKSTEHTIGSVLCSPGCFSLFRAKALMEDNVTRKYASQSTEAGHYIQYDQGEDRWLCTLILQSGYRVEYSAASDSYTHAPETFKEFYNQRRRWIPSTIANIFDLLNSSKTTRKANENISWLYIAYQWILMGSTVLGPGTIFLMLVGAFVAAFKIDNWSSFYYNLIPIAIFVTICFICKSDFQLIVAAIISTFYGLVMIVVLVGIMLQIADDGWLAPSTILFLVVAGQLIIAGLLHPQEISCLICGVIYYVTVPSMYMLLIIYSLFNIHNVTWGTRESKVIVKEEIHQLQSKQNNKAINIQNLNNLNQQNLECSFFGLFRCIFGSHSNFCEQTYKLDNLQKSMDQISMHIRNLE</sequence>
<evidence type="ECO:0000256" key="6">
    <source>
        <dbReference type="ARBA" id="ARBA00022989"/>
    </source>
</evidence>
<feature type="transmembrane region" description="Helical" evidence="13">
    <location>
        <begin position="37"/>
        <end position="60"/>
    </location>
</feature>
<feature type="non-terminal residue" evidence="14">
    <location>
        <position position="1"/>
    </location>
</feature>
<keyword evidence="9" id="KW-0325">Glycoprotein</keyword>
<dbReference type="EC" id="2.4.1.16" evidence="2"/>
<evidence type="ECO:0000256" key="1">
    <source>
        <dbReference type="ARBA" id="ARBA00004651"/>
    </source>
</evidence>
<feature type="transmembrane region" description="Helical" evidence="13">
    <location>
        <begin position="837"/>
        <end position="856"/>
    </location>
</feature>
<dbReference type="Pfam" id="PF03142">
    <property type="entry name" value="Chitin_synth_2"/>
    <property type="match status" value="1"/>
</dbReference>
<protein>
    <recommendedName>
        <fullName evidence="2">chitin synthase</fullName>
        <ecNumber evidence="2">2.4.1.16</ecNumber>
    </recommendedName>
</protein>
<evidence type="ECO:0000256" key="5">
    <source>
        <dbReference type="ARBA" id="ARBA00022692"/>
    </source>
</evidence>
<keyword evidence="5 13" id="KW-0812">Transmembrane</keyword>
<evidence type="ECO:0000313" key="15">
    <source>
        <dbReference type="Proteomes" id="UP000729913"/>
    </source>
</evidence>
<feature type="transmembrane region" description="Helical" evidence="13">
    <location>
        <begin position="751"/>
        <end position="768"/>
    </location>
</feature>
<keyword evidence="6 13" id="KW-1133">Transmembrane helix</keyword>
<dbReference type="AlphaFoldDB" id="A0A8J5R1L0"/>
<dbReference type="FunFam" id="3.90.550.10:FF:000139">
    <property type="entry name" value="Chitin synthase 8"/>
    <property type="match status" value="1"/>
</dbReference>
<feature type="transmembrane region" description="Helical" evidence="13">
    <location>
        <begin position="112"/>
        <end position="132"/>
    </location>
</feature>
<dbReference type="Proteomes" id="UP000729913">
    <property type="component" value="Unassembled WGS sequence"/>
</dbReference>
<feature type="transmembrane region" description="Helical" evidence="13">
    <location>
        <begin position="775"/>
        <end position="799"/>
    </location>
</feature>
<evidence type="ECO:0000256" key="7">
    <source>
        <dbReference type="ARBA" id="ARBA00023054"/>
    </source>
</evidence>
<organism evidence="14 15">
    <name type="scientific">Cotesia typhae</name>
    <dbReference type="NCBI Taxonomy" id="2053667"/>
    <lineage>
        <taxon>Eukaryota</taxon>
        <taxon>Metazoa</taxon>
        <taxon>Ecdysozoa</taxon>
        <taxon>Arthropoda</taxon>
        <taxon>Hexapoda</taxon>
        <taxon>Insecta</taxon>
        <taxon>Pterygota</taxon>
        <taxon>Neoptera</taxon>
        <taxon>Endopterygota</taxon>
        <taxon>Hymenoptera</taxon>
        <taxon>Apocrita</taxon>
        <taxon>Ichneumonoidea</taxon>
        <taxon>Braconidae</taxon>
        <taxon>Microgastrinae</taxon>
        <taxon>Cotesia</taxon>
    </lineage>
</organism>
<evidence type="ECO:0000256" key="9">
    <source>
        <dbReference type="ARBA" id="ARBA00023180"/>
    </source>
</evidence>
<evidence type="ECO:0000256" key="4">
    <source>
        <dbReference type="ARBA" id="ARBA00022679"/>
    </source>
</evidence>
<gene>
    <name evidence="14" type="ORF">G9C98_007354</name>
</gene>
<keyword evidence="15" id="KW-1185">Reference proteome</keyword>
<evidence type="ECO:0000256" key="13">
    <source>
        <dbReference type="SAM" id="Phobius"/>
    </source>
</evidence>
<dbReference type="EMBL" id="JAAOIC020000042">
    <property type="protein sequence ID" value="KAG8038647.1"/>
    <property type="molecule type" value="Genomic_DNA"/>
</dbReference>
<feature type="compositionally biased region" description="Basic and acidic residues" evidence="12">
    <location>
        <begin position="333"/>
        <end position="345"/>
    </location>
</feature>
<dbReference type="PANTHER" id="PTHR22914">
    <property type="entry name" value="CHITIN SYNTHASE"/>
    <property type="match status" value="1"/>
</dbReference>
<comment type="caution">
    <text evidence="14">The sequence shown here is derived from an EMBL/GenBank/DDBJ whole genome shotgun (WGS) entry which is preliminary data.</text>
</comment>
<dbReference type="GO" id="GO:0005886">
    <property type="term" value="C:plasma membrane"/>
    <property type="evidence" value="ECO:0007669"/>
    <property type="project" value="UniProtKB-SubCell"/>
</dbReference>
<feature type="region of interest" description="Disordered" evidence="12">
    <location>
        <begin position="328"/>
        <end position="353"/>
    </location>
</feature>
<evidence type="ECO:0000256" key="2">
    <source>
        <dbReference type="ARBA" id="ARBA00012543"/>
    </source>
</evidence>
<comment type="similarity">
    <text evidence="10">Belongs to the chitin synthase family. Class IV subfamily.</text>
</comment>
<evidence type="ECO:0000256" key="12">
    <source>
        <dbReference type="SAM" id="MobiDB-lite"/>
    </source>
</evidence>
<evidence type="ECO:0000256" key="8">
    <source>
        <dbReference type="ARBA" id="ARBA00023136"/>
    </source>
</evidence>
<keyword evidence="3" id="KW-1003">Cell membrane</keyword>
<evidence type="ECO:0000313" key="14">
    <source>
        <dbReference type="EMBL" id="KAG8038647.1"/>
    </source>
</evidence>
<dbReference type="GO" id="GO:0006031">
    <property type="term" value="P:chitin biosynthetic process"/>
    <property type="evidence" value="ECO:0007669"/>
    <property type="project" value="TreeGrafter"/>
</dbReference>
<evidence type="ECO:0000256" key="10">
    <source>
        <dbReference type="ARBA" id="ARBA00046329"/>
    </source>
</evidence>
<dbReference type="PANTHER" id="PTHR22914:SF42">
    <property type="entry name" value="CHITIN SYNTHASE"/>
    <property type="match status" value="1"/>
</dbReference>
<feature type="transmembrane region" description="Helical" evidence="13">
    <location>
        <begin position="718"/>
        <end position="745"/>
    </location>
</feature>
<evidence type="ECO:0000256" key="3">
    <source>
        <dbReference type="ARBA" id="ARBA00022475"/>
    </source>
</evidence>
<reference evidence="14" key="1">
    <citation type="submission" date="2020-03" db="EMBL/GenBank/DDBJ databases">
        <authorList>
            <person name="Chebbi M.A."/>
            <person name="Drezen J.M."/>
        </authorList>
    </citation>
    <scope>NUCLEOTIDE SEQUENCE</scope>
    <source>
        <tissue evidence="14">Whole body</tissue>
    </source>
</reference>
<comment type="catalytic activity">
    <reaction evidence="11">
        <text>[(1-&gt;4)-N-acetyl-beta-D-glucosaminyl](n) + UDP-N-acetyl-alpha-D-glucosamine = [(1-&gt;4)-N-acetyl-beta-D-glucosaminyl](n+1) + UDP + H(+)</text>
        <dbReference type="Rhea" id="RHEA:16637"/>
        <dbReference type="Rhea" id="RHEA-COMP:9593"/>
        <dbReference type="Rhea" id="RHEA-COMP:9595"/>
        <dbReference type="ChEBI" id="CHEBI:15378"/>
        <dbReference type="ChEBI" id="CHEBI:17029"/>
        <dbReference type="ChEBI" id="CHEBI:57705"/>
        <dbReference type="ChEBI" id="CHEBI:58223"/>
        <dbReference type="EC" id="2.4.1.16"/>
    </reaction>
</comment>
<feature type="transmembrane region" description="Helical" evidence="13">
    <location>
        <begin position="805"/>
        <end position="825"/>
    </location>
</feature>
<evidence type="ECO:0000256" key="11">
    <source>
        <dbReference type="ARBA" id="ARBA00048014"/>
    </source>
</evidence>
<accession>A0A8J5R1L0</accession>
<reference evidence="14" key="2">
    <citation type="submission" date="2021-04" db="EMBL/GenBank/DDBJ databases">
        <title>Genome-wide patterns of bracovirus chromosomal integration into multiple host tissues during parasitism.</title>
        <authorList>
            <person name="Chebbi M.A.C."/>
        </authorList>
    </citation>
    <scope>NUCLEOTIDE SEQUENCE</scope>
    <source>
        <tissue evidence="14">Whole body</tissue>
    </source>
</reference>
<keyword evidence="8 13" id="KW-0472">Membrane</keyword>
<dbReference type="GO" id="GO:0004100">
    <property type="term" value="F:chitin synthase activity"/>
    <property type="evidence" value="ECO:0007669"/>
    <property type="project" value="UniProtKB-EC"/>
</dbReference>
<dbReference type="OrthoDB" id="370884at2759"/>
<dbReference type="CDD" id="cd04190">
    <property type="entry name" value="Chitin_synth_C"/>
    <property type="match status" value="1"/>
</dbReference>
<comment type="subcellular location">
    <subcellularLocation>
        <location evidence="1">Cell membrane</location>
        <topology evidence="1">Multi-pass membrane protein</topology>
    </subcellularLocation>
</comment>
<dbReference type="InterPro" id="IPR004835">
    <property type="entry name" value="Chitin_synth"/>
</dbReference>